<keyword evidence="3" id="KW-1185">Reference proteome</keyword>
<evidence type="ECO:0000313" key="3">
    <source>
        <dbReference type="Proteomes" id="UP000316304"/>
    </source>
</evidence>
<dbReference type="PROSITE" id="PS51318">
    <property type="entry name" value="TAT"/>
    <property type="match status" value="1"/>
</dbReference>
<feature type="signal peptide" evidence="1">
    <location>
        <begin position="1"/>
        <end position="25"/>
    </location>
</feature>
<dbReference type="Proteomes" id="UP000316304">
    <property type="component" value="Unassembled WGS sequence"/>
</dbReference>
<feature type="chain" id="PRO_5023007198" evidence="1">
    <location>
        <begin position="26"/>
        <end position="573"/>
    </location>
</feature>
<organism evidence="2 3">
    <name type="scientific">Novipirellula galeiformis</name>
    <dbReference type="NCBI Taxonomy" id="2528004"/>
    <lineage>
        <taxon>Bacteria</taxon>
        <taxon>Pseudomonadati</taxon>
        <taxon>Planctomycetota</taxon>
        <taxon>Planctomycetia</taxon>
        <taxon>Pirellulales</taxon>
        <taxon>Pirellulaceae</taxon>
        <taxon>Novipirellula</taxon>
    </lineage>
</organism>
<proteinExistence type="predicted"/>
<comment type="caution">
    <text evidence="2">The sequence shown here is derived from an EMBL/GenBank/DDBJ whole genome shotgun (WGS) entry which is preliminary data.</text>
</comment>
<sequence length="573" mass="64405" precursor="true">MHSSRRRFLKSSVAGASIAVFPAHANAIATGVEFSLPVAMNLSAANDYSPGFPFKNLLWGARPWLTRNVNDLTGWDSEQQASLKLDREGYPLQVPFVGADGSQHDVFTILPNTCRPGRYVLLYDGQGKIESGGRTQIVKSNRGRVELQMMHARGDENLEILRILKSDAADPIHNMRMIPIELEHADLDAEPFLDEVVEYCKQFHALRFMDWLETNDSINRDWAARKTTRFFTQCGVTGDVVGLTDDPVPQWQRQYASGVALELCIDLANATKCDAWLCVPHLADDDYIFQMAVLVKERLDPDLKVYVEYSNEVWNWQFQQAHWNLHSAAIGNLLAATPIASWQPSRSPKLNQHGVAVNRVGINFPERMGIATRRILAIWERVFAGRDRNRLVRVAAGQASWQEVSARCLNTVVRNGGCDAFTVSGYFAADDAIYRRWEKLGADLTAAQVIEEMKEVIASESARQIKSVSQMCQRGQVDFVVYEGGQHLQPRDQQATSYMPALKAAQFDRGMAQCYRELLRLHAGANCRLFTAYASVGEQGSRYGSWGHLERYTQAVTEMPKMQALVESNAKKR</sequence>
<accession>A0A5C6BY30</accession>
<evidence type="ECO:0000256" key="1">
    <source>
        <dbReference type="SAM" id="SignalP"/>
    </source>
</evidence>
<dbReference type="InterPro" id="IPR006311">
    <property type="entry name" value="TAT_signal"/>
</dbReference>
<keyword evidence="1" id="KW-0732">Signal</keyword>
<evidence type="ECO:0000313" key="2">
    <source>
        <dbReference type="EMBL" id="TWU17250.1"/>
    </source>
</evidence>
<gene>
    <name evidence="2" type="ORF">Pla52o_54250</name>
</gene>
<dbReference type="AlphaFoldDB" id="A0A5C6BY30"/>
<reference evidence="2 3" key="1">
    <citation type="submission" date="2019-02" db="EMBL/GenBank/DDBJ databases">
        <title>Deep-cultivation of Planctomycetes and their phenomic and genomic characterization uncovers novel biology.</title>
        <authorList>
            <person name="Wiegand S."/>
            <person name="Jogler M."/>
            <person name="Boedeker C."/>
            <person name="Pinto D."/>
            <person name="Vollmers J."/>
            <person name="Rivas-Marin E."/>
            <person name="Kohn T."/>
            <person name="Peeters S.H."/>
            <person name="Heuer A."/>
            <person name="Rast P."/>
            <person name="Oberbeckmann S."/>
            <person name="Bunk B."/>
            <person name="Jeske O."/>
            <person name="Meyerdierks A."/>
            <person name="Storesund J.E."/>
            <person name="Kallscheuer N."/>
            <person name="Luecker S."/>
            <person name="Lage O.M."/>
            <person name="Pohl T."/>
            <person name="Merkel B.J."/>
            <person name="Hornburger P."/>
            <person name="Mueller R.-W."/>
            <person name="Bruemmer F."/>
            <person name="Labrenz M."/>
            <person name="Spormann A.M."/>
            <person name="Op Den Camp H."/>
            <person name="Overmann J."/>
            <person name="Amann R."/>
            <person name="Jetten M.S.M."/>
            <person name="Mascher T."/>
            <person name="Medema M.H."/>
            <person name="Devos D.P."/>
            <person name="Kaster A.-K."/>
            <person name="Ovreas L."/>
            <person name="Rohde M."/>
            <person name="Galperin M.Y."/>
            <person name="Jogler C."/>
        </authorList>
    </citation>
    <scope>NUCLEOTIDE SEQUENCE [LARGE SCALE GENOMIC DNA]</scope>
    <source>
        <strain evidence="2 3">Pla52o</strain>
    </source>
</reference>
<dbReference type="EMBL" id="SJPT01000014">
    <property type="protein sequence ID" value="TWU17250.1"/>
    <property type="molecule type" value="Genomic_DNA"/>
</dbReference>
<protein>
    <submittedName>
        <fullName evidence="2">Uncharacterized protein</fullName>
    </submittedName>
</protein>
<dbReference type="RefSeq" id="WP_146597324.1">
    <property type="nucleotide sequence ID" value="NZ_SJPT01000014.1"/>
</dbReference>
<name>A0A5C6BY30_9BACT</name>
<dbReference type="OrthoDB" id="7783360at2"/>